<keyword evidence="2" id="KW-1185">Reference proteome</keyword>
<protein>
    <submittedName>
        <fullName evidence="1">Uncharacterized protein</fullName>
    </submittedName>
</protein>
<name>A0A562J0B0_9GAMM</name>
<gene>
    <name evidence="1" type="ORF">LX59_00776</name>
</gene>
<sequence>MKRSARLLTLVVLAASLHGCSLWYFDHDYDAAQHSAQLTEKATKERTLAAL</sequence>
<dbReference type="Proteomes" id="UP000319627">
    <property type="component" value="Unassembled WGS sequence"/>
</dbReference>
<comment type="caution">
    <text evidence="1">The sequence shown here is derived from an EMBL/GenBank/DDBJ whole genome shotgun (WGS) entry which is preliminary data.</text>
</comment>
<evidence type="ECO:0000313" key="2">
    <source>
        <dbReference type="Proteomes" id="UP000319627"/>
    </source>
</evidence>
<dbReference type="RefSeq" id="WP_170234329.1">
    <property type="nucleotide sequence ID" value="NZ_VLKG01000002.1"/>
</dbReference>
<dbReference type="AlphaFoldDB" id="A0A562J0B0"/>
<accession>A0A562J0B0</accession>
<dbReference type="EMBL" id="VLKG01000002">
    <property type="protein sequence ID" value="TWH76731.1"/>
    <property type="molecule type" value="Genomic_DNA"/>
</dbReference>
<evidence type="ECO:0000313" key="1">
    <source>
        <dbReference type="EMBL" id="TWH76731.1"/>
    </source>
</evidence>
<proteinExistence type="predicted"/>
<organism evidence="1 2">
    <name type="scientific">Azomonas agilis</name>
    <dbReference type="NCBI Taxonomy" id="116849"/>
    <lineage>
        <taxon>Bacteria</taxon>
        <taxon>Pseudomonadati</taxon>
        <taxon>Pseudomonadota</taxon>
        <taxon>Gammaproteobacteria</taxon>
        <taxon>Pseudomonadales</taxon>
        <taxon>Pseudomonadaceae</taxon>
        <taxon>Azomonas</taxon>
    </lineage>
</organism>
<reference evidence="1 2" key="1">
    <citation type="submission" date="2019-07" db="EMBL/GenBank/DDBJ databases">
        <title>Genomic Encyclopedia of Type Strains, Phase I: the one thousand microbial genomes (KMG-I) project.</title>
        <authorList>
            <person name="Kyrpides N."/>
        </authorList>
    </citation>
    <scope>NUCLEOTIDE SEQUENCE [LARGE SCALE GENOMIC DNA]</scope>
    <source>
        <strain evidence="1 2">DSM 375</strain>
    </source>
</reference>